<evidence type="ECO:0000313" key="2">
    <source>
        <dbReference type="EMBL" id="KIM71203.1"/>
    </source>
</evidence>
<dbReference type="PANTHER" id="PTHR31011">
    <property type="entry name" value="PROTEIN STB2-RELATED"/>
    <property type="match status" value="1"/>
</dbReference>
<dbReference type="EMBL" id="KN833412">
    <property type="protein sequence ID" value="KIM71203.1"/>
    <property type="molecule type" value="Genomic_DNA"/>
</dbReference>
<protein>
    <recommendedName>
        <fullName evidence="1">STB6-like N-terminal domain-containing protein</fullName>
    </recommendedName>
</protein>
<dbReference type="InterPro" id="IPR038919">
    <property type="entry name" value="STB2/STB2"/>
</dbReference>
<evidence type="ECO:0000313" key="3">
    <source>
        <dbReference type="Proteomes" id="UP000054166"/>
    </source>
</evidence>
<dbReference type="Proteomes" id="UP000054166">
    <property type="component" value="Unassembled WGS sequence"/>
</dbReference>
<organism evidence="2 3">
    <name type="scientific">Piloderma croceum (strain F 1598)</name>
    <dbReference type="NCBI Taxonomy" id="765440"/>
    <lineage>
        <taxon>Eukaryota</taxon>
        <taxon>Fungi</taxon>
        <taxon>Dikarya</taxon>
        <taxon>Basidiomycota</taxon>
        <taxon>Agaricomycotina</taxon>
        <taxon>Agaricomycetes</taxon>
        <taxon>Agaricomycetidae</taxon>
        <taxon>Atheliales</taxon>
        <taxon>Atheliaceae</taxon>
        <taxon>Piloderma</taxon>
    </lineage>
</organism>
<dbReference type="Pfam" id="PF25995">
    <property type="entry name" value="STB6_N"/>
    <property type="match status" value="1"/>
</dbReference>
<sequence length="165" mass="17709">PLQTPSGTLHTTSLANFRSDFTIVHIPHGDFLAAKDQLYTNIGLLRMGCSGRSAVGLEDVSETTKDRFLSMYHLPDPSASSALKLVKLIQAALAISEMDGLLCDVTVEGIQRWVSEVGESSVGVEPMERVADPSVVSALLSLVLASRNKLAAIGYSQVRTPRKLS</sequence>
<dbReference type="AlphaFoldDB" id="A0A0C3ABQ4"/>
<accession>A0A0C3ABQ4</accession>
<dbReference type="InParanoid" id="A0A0C3ABQ4"/>
<keyword evidence="3" id="KW-1185">Reference proteome</keyword>
<reference evidence="3" key="2">
    <citation type="submission" date="2015-01" db="EMBL/GenBank/DDBJ databases">
        <title>Evolutionary Origins and Diversification of the Mycorrhizal Mutualists.</title>
        <authorList>
            <consortium name="DOE Joint Genome Institute"/>
            <consortium name="Mycorrhizal Genomics Consortium"/>
            <person name="Kohler A."/>
            <person name="Kuo A."/>
            <person name="Nagy L.G."/>
            <person name="Floudas D."/>
            <person name="Copeland A."/>
            <person name="Barry K.W."/>
            <person name="Cichocki N."/>
            <person name="Veneault-Fourrey C."/>
            <person name="LaButti K."/>
            <person name="Lindquist E.A."/>
            <person name="Lipzen A."/>
            <person name="Lundell T."/>
            <person name="Morin E."/>
            <person name="Murat C."/>
            <person name="Riley R."/>
            <person name="Ohm R."/>
            <person name="Sun H."/>
            <person name="Tunlid A."/>
            <person name="Henrissat B."/>
            <person name="Grigoriev I.V."/>
            <person name="Hibbett D.S."/>
            <person name="Martin F."/>
        </authorList>
    </citation>
    <scope>NUCLEOTIDE SEQUENCE [LARGE SCALE GENOMIC DNA]</scope>
    <source>
        <strain evidence="3">F 1598</strain>
    </source>
</reference>
<dbReference type="STRING" id="765440.A0A0C3ABQ4"/>
<evidence type="ECO:0000259" key="1">
    <source>
        <dbReference type="Pfam" id="PF25995"/>
    </source>
</evidence>
<proteinExistence type="predicted"/>
<dbReference type="GO" id="GO:0070822">
    <property type="term" value="C:Sin3-type complex"/>
    <property type="evidence" value="ECO:0007669"/>
    <property type="project" value="TreeGrafter"/>
</dbReference>
<dbReference type="OrthoDB" id="19806at2759"/>
<gene>
    <name evidence="2" type="ORF">PILCRDRAFT_83024</name>
</gene>
<dbReference type="InterPro" id="IPR059025">
    <property type="entry name" value="STB6_N"/>
</dbReference>
<dbReference type="HOGENOM" id="CLU_1485441_0_0_1"/>
<feature type="non-terminal residue" evidence="2">
    <location>
        <position position="1"/>
    </location>
</feature>
<feature type="domain" description="STB6-like N-terminal" evidence="1">
    <location>
        <begin position="3"/>
        <end position="47"/>
    </location>
</feature>
<dbReference type="PANTHER" id="PTHR31011:SF2">
    <property type="entry name" value="PROTEIN STB2-RELATED"/>
    <property type="match status" value="1"/>
</dbReference>
<name>A0A0C3ABQ4_PILCF</name>
<reference evidence="2 3" key="1">
    <citation type="submission" date="2014-04" db="EMBL/GenBank/DDBJ databases">
        <authorList>
            <consortium name="DOE Joint Genome Institute"/>
            <person name="Kuo A."/>
            <person name="Tarkka M."/>
            <person name="Buscot F."/>
            <person name="Kohler A."/>
            <person name="Nagy L.G."/>
            <person name="Floudas D."/>
            <person name="Copeland A."/>
            <person name="Barry K.W."/>
            <person name="Cichocki N."/>
            <person name="Veneault-Fourrey C."/>
            <person name="LaButti K."/>
            <person name="Lindquist E.A."/>
            <person name="Lipzen A."/>
            <person name="Lundell T."/>
            <person name="Morin E."/>
            <person name="Murat C."/>
            <person name="Sun H."/>
            <person name="Tunlid A."/>
            <person name="Henrissat B."/>
            <person name="Grigoriev I.V."/>
            <person name="Hibbett D.S."/>
            <person name="Martin F."/>
            <person name="Nordberg H.P."/>
            <person name="Cantor M.N."/>
            <person name="Hua S.X."/>
        </authorList>
    </citation>
    <scope>NUCLEOTIDE SEQUENCE [LARGE SCALE GENOMIC DNA]</scope>
    <source>
        <strain evidence="2 3">F 1598</strain>
    </source>
</reference>